<protein>
    <submittedName>
        <fullName evidence="4">Penicillin acylase family protein</fullName>
    </submittedName>
</protein>
<evidence type="ECO:0000313" key="5">
    <source>
        <dbReference type="Proteomes" id="UP001606099"/>
    </source>
</evidence>
<evidence type="ECO:0000256" key="1">
    <source>
        <dbReference type="ARBA" id="ARBA00006586"/>
    </source>
</evidence>
<evidence type="ECO:0000256" key="3">
    <source>
        <dbReference type="ARBA" id="ARBA00023145"/>
    </source>
</evidence>
<dbReference type="InterPro" id="IPR002692">
    <property type="entry name" value="S45"/>
</dbReference>
<dbReference type="InterPro" id="IPR029055">
    <property type="entry name" value="Ntn_hydrolases_N"/>
</dbReference>
<dbReference type="Pfam" id="PF01804">
    <property type="entry name" value="Penicil_amidase"/>
    <property type="match status" value="1"/>
</dbReference>
<comment type="similarity">
    <text evidence="1">Belongs to the peptidase S45 family.</text>
</comment>
<dbReference type="CDD" id="cd03747">
    <property type="entry name" value="Ntn_PGA_like"/>
    <property type="match status" value="1"/>
</dbReference>
<gene>
    <name evidence="4" type="ORF">ACG0Z6_14385</name>
</gene>
<proteinExistence type="inferred from homology"/>
<dbReference type="PANTHER" id="PTHR34218">
    <property type="entry name" value="PEPTIDASE S45 PENICILLIN AMIDASE"/>
    <property type="match status" value="1"/>
</dbReference>
<comment type="caution">
    <text evidence="4">The sequence shown here is derived from an EMBL/GenBank/DDBJ whole genome shotgun (WGS) entry which is preliminary data.</text>
</comment>
<dbReference type="SUPFAM" id="SSF56235">
    <property type="entry name" value="N-terminal nucleophile aminohydrolases (Ntn hydrolases)"/>
    <property type="match status" value="1"/>
</dbReference>
<evidence type="ECO:0000256" key="2">
    <source>
        <dbReference type="ARBA" id="ARBA00022801"/>
    </source>
</evidence>
<keyword evidence="3" id="KW-0865">Zymogen</keyword>
<keyword evidence="2" id="KW-0378">Hydrolase</keyword>
<dbReference type="InterPro" id="IPR023343">
    <property type="entry name" value="Penicillin_amidase_dom1"/>
</dbReference>
<dbReference type="Gene3D" id="2.30.120.10">
    <property type="match status" value="1"/>
</dbReference>
<dbReference type="Gene3D" id="1.10.1400.10">
    <property type="match status" value="1"/>
</dbReference>
<dbReference type="Proteomes" id="UP001606099">
    <property type="component" value="Unassembled WGS sequence"/>
</dbReference>
<dbReference type="InterPro" id="IPR014395">
    <property type="entry name" value="Pen/GL7ACA/AHL_acylase"/>
</dbReference>
<dbReference type="PANTHER" id="PTHR34218:SF4">
    <property type="entry name" value="ACYL-HOMOSERINE LACTONE ACYLASE QUIP"/>
    <property type="match status" value="1"/>
</dbReference>
<evidence type="ECO:0000313" key="4">
    <source>
        <dbReference type="EMBL" id="MFG6449413.1"/>
    </source>
</evidence>
<dbReference type="Gene3D" id="3.60.20.10">
    <property type="entry name" value="Glutamine Phosphoribosylpyrophosphate, subunit 1, domain 1"/>
    <property type="match status" value="1"/>
</dbReference>
<name>A0ABW7FYI7_9BURK</name>
<sequence>MGMPPAPEFSVTSAVAPRKWRWVWRIALGLLLALLLATLAAWALLRASLAQLDGRLTLPGLSSAMSIGRDARGTVVLEGATREDLARGLGFVHAQDRFFEMDLTRRSAAGELSELFGDKALERDVQRRQHRMRARLQQRLESLSASETALLRAYTEGVNAGLQALPARPWAYWLLGQTPQPWQPVDSALVVAEMFFTLQARHYEQVFERAWLREQAGDALLDFFHPQGGRWDATLDGVTPKAAPLPGPELLDLRRARATELTAQALNAEPPPLYGSNNWAVAGTRSRHGGALLADDMHLKLSVPGLWYRAQLQLGSGAQALRAAGVTLPGLPALVVGSNGHIAWGFTNAGGQWFEWLEVDPKATLTQHEETIRVKGQAPHPITVREYQGAPLLRREGQREFALRWVAHAGEAFNLALDELLQARSIDEATDIARRAGMPHQNFMVADRQGQIAWTLSGRLWQPRSGADRYAHFLNADAPPPAWLPASQVPLIRQPASGQLWTANSRQLGGAGSELIGAGAFDLGARTQQIRDRLSERPLHDEASMAALQLDDEARFMKSWAQRLLPLLQQSPAHREAATLLQQWNGRADADSAAYWLLRLTRQKTLNLLWTQWSAPFVPTKPNKSEQAAAWPATFEYSAAAALDQRPAHLLPAGFKSWEALLLAQLDAAVADITQQSGSLAQARWGEHNRSQLQHPLSKSLPLIGTLLNMPSKAQGGDGHLPHVSAPAFGQSQRLVVSPGREELAILALPGGQSGHPLSRFWGASQPDWAAQRPTPLLAGELRHRITAAP</sequence>
<accession>A0ABW7FYI7</accession>
<dbReference type="RefSeq" id="WP_394462574.1">
    <property type="nucleotide sequence ID" value="NZ_JBIGHZ010000005.1"/>
</dbReference>
<dbReference type="EMBL" id="JBIGHZ010000005">
    <property type="protein sequence ID" value="MFG6449413.1"/>
    <property type="molecule type" value="Genomic_DNA"/>
</dbReference>
<organism evidence="4 5">
    <name type="scientific">Roseateles rivi</name>
    <dbReference type="NCBI Taxonomy" id="3299028"/>
    <lineage>
        <taxon>Bacteria</taxon>
        <taxon>Pseudomonadati</taxon>
        <taxon>Pseudomonadota</taxon>
        <taxon>Betaproteobacteria</taxon>
        <taxon>Burkholderiales</taxon>
        <taxon>Sphaerotilaceae</taxon>
        <taxon>Roseateles</taxon>
    </lineage>
</organism>
<reference evidence="4 5" key="1">
    <citation type="submission" date="2024-08" db="EMBL/GenBank/DDBJ databases">
        <authorList>
            <person name="Lu H."/>
        </authorList>
    </citation>
    <scope>NUCLEOTIDE SEQUENCE [LARGE SCALE GENOMIC DNA]</scope>
    <source>
        <strain evidence="4 5">BYS180W</strain>
    </source>
</reference>
<dbReference type="InterPro" id="IPR043147">
    <property type="entry name" value="Penicillin_amidase_A-knob"/>
</dbReference>
<keyword evidence="5" id="KW-1185">Reference proteome</keyword>
<dbReference type="Gene3D" id="1.10.439.10">
    <property type="entry name" value="Penicillin Amidohydrolase, domain 1"/>
    <property type="match status" value="1"/>
</dbReference>
<dbReference type="PIRSF" id="PIRSF001227">
    <property type="entry name" value="Pen_acylase"/>
    <property type="match status" value="1"/>
</dbReference>
<dbReference type="InterPro" id="IPR043146">
    <property type="entry name" value="Penicillin_amidase_N_B-knob"/>
</dbReference>